<protein>
    <submittedName>
        <fullName evidence="2">Uncharacterized protein</fullName>
    </submittedName>
</protein>
<dbReference type="EMBL" id="JADBGQ010000006">
    <property type="protein sequence ID" value="KAG5394190.1"/>
    <property type="molecule type" value="Genomic_DNA"/>
</dbReference>
<keyword evidence="3" id="KW-1185">Reference proteome</keyword>
<name>A0ABQ7M792_BRACM</name>
<feature type="compositionally biased region" description="Low complexity" evidence="1">
    <location>
        <begin position="149"/>
        <end position="163"/>
    </location>
</feature>
<proteinExistence type="predicted"/>
<sequence length="515" mass="58009">MSLSSLPSPFGVITGLELHWMGDGSAGTKEAENNAIWWFSRRTVLMTVPDSGATRVIVPTACGFDISYFLCMTSRHTRRNAQGELVTFTNQELARLERTNRQQPRQTDTTMGDHANQDDLAAAMALMQQQMLQMQQTIQAQQDAAEQAALAQQEQQAQTNQNQRQPQSNPHAVPATGNSQPDELKGLGMMMQQLLQGQQVQAKALNQVTTEIDTRMGNMFTELNNKYDNLAIHIRKIDVQLAQTAESVKRQQETLPGRTDKNPRTEHCNAVEQSFAETILVAEENTEQSASSEVMAPSEPAETPPVRVYVPKVPYPIPPRHLMDPISEEQLIGFNKMVRRLPKELAFEDALQIRPLLQFFKHCRETQEEIKVLYIKALSTPALKLKVVPKKEHGDKEQGWRTRMVAKSEPPVALRTIMYYLLLRHITISVFKKKKKNEINVMEKGKKEKKHGATGKVEQEVGLELHWMGDGSAGTKEAENNAIWWFSRRTVLMTVPDSGATRVIVPSECSSGRDF</sequence>
<comment type="caution">
    <text evidence="2">The sequence shown here is derived from an EMBL/GenBank/DDBJ whole genome shotgun (WGS) entry which is preliminary data.</text>
</comment>
<dbReference type="Proteomes" id="UP000823674">
    <property type="component" value="Chromosome A06"/>
</dbReference>
<reference evidence="2 3" key="1">
    <citation type="submission" date="2021-03" db="EMBL/GenBank/DDBJ databases">
        <authorList>
            <person name="King G.J."/>
            <person name="Bancroft I."/>
            <person name="Baten A."/>
            <person name="Bloomfield J."/>
            <person name="Borpatragohain P."/>
            <person name="He Z."/>
            <person name="Irish N."/>
            <person name="Irwin J."/>
            <person name="Liu K."/>
            <person name="Mauleon R.P."/>
            <person name="Moore J."/>
            <person name="Morris R."/>
            <person name="Ostergaard L."/>
            <person name="Wang B."/>
            <person name="Wells R."/>
        </authorList>
    </citation>
    <scope>NUCLEOTIDE SEQUENCE [LARGE SCALE GENOMIC DNA]</scope>
    <source>
        <strain evidence="2">R-o-18</strain>
        <tissue evidence="2">Leaf</tissue>
    </source>
</reference>
<feature type="compositionally biased region" description="Polar residues" evidence="1">
    <location>
        <begin position="164"/>
        <end position="181"/>
    </location>
</feature>
<feature type="compositionally biased region" description="Polar residues" evidence="1">
    <location>
        <begin position="101"/>
        <end position="110"/>
    </location>
</feature>
<evidence type="ECO:0000256" key="1">
    <source>
        <dbReference type="SAM" id="MobiDB-lite"/>
    </source>
</evidence>
<feature type="region of interest" description="Disordered" evidence="1">
    <location>
        <begin position="95"/>
        <end position="114"/>
    </location>
</feature>
<organism evidence="2 3">
    <name type="scientific">Brassica rapa subsp. trilocularis</name>
    <dbReference type="NCBI Taxonomy" id="1813537"/>
    <lineage>
        <taxon>Eukaryota</taxon>
        <taxon>Viridiplantae</taxon>
        <taxon>Streptophyta</taxon>
        <taxon>Embryophyta</taxon>
        <taxon>Tracheophyta</taxon>
        <taxon>Spermatophyta</taxon>
        <taxon>Magnoliopsida</taxon>
        <taxon>eudicotyledons</taxon>
        <taxon>Gunneridae</taxon>
        <taxon>Pentapetalae</taxon>
        <taxon>rosids</taxon>
        <taxon>malvids</taxon>
        <taxon>Brassicales</taxon>
        <taxon>Brassicaceae</taxon>
        <taxon>Brassiceae</taxon>
        <taxon>Brassica</taxon>
    </lineage>
</organism>
<evidence type="ECO:0000313" key="2">
    <source>
        <dbReference type="EMBL" id="KAG5394190.1"/>
    </source>
</evidence>
<feature type="region of interest" description="Disordered" evidence="1">
    <location>
        <begin position="149"/>
        <end position="184"/>
    </location>
</feature>
<accession>A0ABQ7M792</accession>
<evidence type="ECO:0000313" key="3">
    <source>
        <dbReference type="Proteomes" id="UP000823674"/>
    </source>
</evidence>
<gene>
    <name evidence="2" type="primary">A06g507880.1_BraROA</name>
    <name evidence="2" type="ORF">IGI04_024153</name>
</gene>